<dbReference type="AlphaFoldDB" id="A0A517PLD1"/>
<name>A0A517PLD1_9PLAN</name>
<keyword evidence="1" id="KW-0472">Membrane</keyword>
<dbReference type="Proteomes" id="UP000320421">
    <property type="component" value="Chromosome"/>
</dbReference>
<dbReference type="RefSeq" id="WP_155363210.1">
    <property type="nucleotide sequence ID" value="NZ_CP036266.1"/>
</dbReference>
<keyword evidence="3" id="KW-1185">Reference proteome</keyword>
<evidence type="ECO:0000313" key="2">
    <source>
        <dbReference type="EMBL" id="QDT20176.1"/>
    </source>
</evidence>
<sequence>MRNLLNKQTPRLVPFTPPRLPAQADREDVLGQVILFLVILLAILLQALT</sequence>
<protein>
    <submittedName>
        <fullName evidence="2">Uncharacterized protein</fullName>
    </submittedName>
</protein>
<feature type="transmembrane region" description="Helical" evidence="1">
    <location>
        <begin position="29"/>
        <end position="48"/>
    </location>
</feature>
<proteinExistence type="predicted"/>
<keyword evidence="1" id="KW-1133">Transmembrane helix</keyword>
<evidence type="ECO:0000256" key="1">
    <source>
        <dbReference type="SAM" id="Phobius"/>
    </source>
</evidence>
<organism evidence="2 3">
    <name type="scientific">Gimesia chilikensis</name>
    <dbReference type="NCBI Taxonomy" id="2605989"/>
    <lineage>
        <taxon>Bacteria</taxon>
        <taxon>Pseudomonadati</taxon>
        <taxon>Planctomycetota</taxon>
        <taxon>Planctomycetia</taxon>
        <taxon>Planctomycetales</taxon>
        <taxon>Planctomycetaceae</taxon>
        <taxon>Gimesia</taxon>
    </lineage>
</organism>
<keyword evidence="1" id="KW-0812">Transmembrane</keyword>
<accession>A0A517PLD1</accession>
<dbReference type="EMBL" id="CP036266">
    <property type="protein sequence ID" value="QDT20176.1"/>
    <property type="molecule type" value="Genomic_DNA"/>
</dbReference>
<gene>
    <name evidence="2" type="ORF">HG66A1_19610</name>
</gene>
<evidence type="ECO:0000313" key="3">
    <source>
        <dbReference type="Proteomes" id="UP000320421"/>
    </source>
</evidence>
<reference evidence="2 3" key="1">
    <citation type="submission" date="2019-02" db="EMBL/GenBank/DDBJ databases">
        <title>Deep-cultivation of Planctomycetes and their phenomic and genomic characterization uncovers novel biology.</title>
        <authorList>
            <person name="Wiegand S."/>
            <person name="Jogler M."/>
            <person name="Boedeker C."/>
            <person name="Pinto D."/>
            <person name="Vollmers J."/>
            <person name="Rivas-Marin E."/>
            <person name="Kohn T."/>
            <person name="Peeters S.H."/>
            <person name="Heuer A."/>
            <person name="Rast P."/>
            <person name="Oberbeckmann S."/>
            <person name="Bunk B."/>
            <person name="Jeske O."/>
            <person name="Meyerdierks A."/>
            <person name="Storesund J.E."/>
            <person name="Kallscheuer N."/>
            <person name="Luecker S."/>
            <person name="Lage O.M."/>
            <person name="Pohl T."/>
            <person name="Merkel B.J."/>
            <person name="Hornburger P."/>
            <person name="Mueller R.-W."/>
            <person name="Bruemmer F."/>
            <person name="Labrenz M."/>
            <person name="Spormann A.M."/>
            <person name="Op den Camp H."/>
            <person name="Overmann J."/>
            <person name="Amann R."/>
            <person name="Jetten M.S.M."/>
            <person name="Mascher T."/>
            <person name="Medema M.H."/>
            <person name="Devos D.P."/>
            <person name="Kaster A.-K."/>
            <person name="Ovreas L."/>
            <person name="Rohde M."/>
            <person name="Galperin M.Y."/>
            <person name="Jogler C."/>
        </authorList>
    </citation>
    <scope>NUCLEOTIDE SEQUENCE [LARGE SCALE GENOMIC DNA]</scope>
    <source>
        <strain evidence="2 3">HG66A1</strain>
    </source>
</reference>